<dbReference type="Proteomes" id="UP000195141">
    <property type="component" value="Chromosome"/>
</dbReference>
<organism evidence="2">
    <name type="scientific">Candidatus Enterococcus clewellii</name>
    <dbReference type="NCBI Taxonomy" id="1834193"/>
    <lineage>
        <taxon>Bacteria</taxon>
        <taxon>Bacillati</taxon>
        <taxon>Bacillota</taxon>
        <taxon>Bacilli</taxon>
        <taxon>Lactobacillales</taxon>
        <taxon>Enterococcaceae</taxon>
        <taxon>Enterococcus</taxon>
    </lineage>
</organism>
<reference evidence="2" key="1">
    <citation type="submission" date="2017-05" db="EMBL/GenBank/DDBJ databases">
        <title>The Genome Sequence of Enterococcus sp. 9E7_DIV0242.</title>
        <authorList>
            <consortium name="The Broad Institute Genomics Platform"/>
            <consortium name="The Broad Institute Genomic Center for Infectious Diseases"/>
            <person name="Earl A."/>
            <person name="Manson A."/>
            <person name="Schwartman J."/>
            <person name="Gilmore M."/>
            <person name="Abouelleil A."/>
            <person name="Cao P."/>
            <person name="Chapman S."/>
            <person name="Cusick C."/>
            <person name="Shea T."/>
            <person name="Young S."/>
            <person name="Neafsey D."/>
            <person name="Nusbaum C."/>
            <person name="Birren B."/>
        </authorList>
    </citation>
    <scope>NUCLEOTIDE SEQUENCE [LARGE SCALE GENOMIC DNA]</scope>
    <source>
        <strain evidence="2">9E7_DIV0242</strain>
    </source>
</reference>
<dbReference type="InterPro" id="IPR001387">
    <property type="entry name" value="Cro/C1-type_HTH"/>
</dbReference>
<dbReference type="Pfam" id="PF01381">
    <property type="entry name" value="HTH_3"/>
    <property type="match status" value="1"/>
</dbReference>
<dbReference type="EMBL" id="CP147247">
    <property type="protein sequence ID" value="WYJ88388.1"/>
    <property type="molecule type" value="Genomic_DNA"/>
</dbReference>
<dbReference type="NCBIfam" id="TIGR01716">
    <property type="entry name" value="RGG_Cterm"/>
    <property type="match status" value="1"/>
</dbReference>
<dbReference type="Gene3D" id="1.25.40.400">
    <property type="match status" value="1"/>
</dbReference>
<feature type="domain" description="HTH cro/C1-type" evidence="1">
    <location>
        <begin position="13"/>
        <end position="66"/>
    </location>
</feature>
<reference evidence="3" key="3">
    <citation type="submission" date="2024-03" db="EMBL/GenBank/DDBJ databases">
        <title>The Genome Sequence of Enterococcus sp. DIV0242b.</title>
        <authorList>
            <consortium name="The Broad Institute Genomics Platform"/>
            <consortium name="The Broad Institute Microbial Omics Core"/>
            <consortium name="The Broad Institute Genomic Center for Infectious Diseases"/>
            <person name="Earl A."/>
            <person name="Manson A."/>
            <person name="Gilmore M."/>
            <person name="Schwartman J."/>
            <person name="Shea T."/>
            <person name="Abouelleil A."/>
            <person name="Cao P."/>
            <person name="Chapman S."/>
            <person name="Cusick C."/>
            <person name="Young S."/>
            <person name="Neafsey D."/>
            <person name="Nusbaum C."/>
            <person name="Birren B."/>
        </authorList>
    </citation>
    <scope>NUCLEOTIDE SEQUENCE</scope>
    <source>
        <strain evidence="3">9E7_DIV0242</strain>
    </source>
</reference>
<accession>A0A242KAZ8</accession>
<keyword evidence="4" id="KW-1185">Reference proteome</keyword>
<dbReference type="InterPro" id="IPR053163">
    <property type="entry name" value="HTH-type_regulator_Rgg"/>
</dbReference>
<dbReference type="OrthoDB" id="2315941at2"/>
<evidence type="ECO:0000313" key="3">
    <source>
        <dbReference type="EMBL" id="WYJ88388.1"/>
    </source>
</evidence>
<proteinExistence type="predicted"/>
<reference evidence="3" key="2">
    <citation type="submission" date="2017-05" db="EMBL/GenBank/DDBJ databases">
        <authorList>
            <consortium name="The Broad Institute Genomics Platform"/>
            <consortium name="The Broad Institute Genomic Center for Infectious Diseases"/>
            <person name="Earl A."/>
            <person name="Manson A."/>
            <person name="Schwartman J."/>
            <person name="Gilmore M."/>
            <person name="Abouelleil A."/>
            <person name="Cao P."/>
            <person name="Chapman S."/>
            <person name="Cusick C."/>
            <person name="Shea T."/>
            <person name="Young S."/>
            <person name="Neafsey D."/>
            <person name="Nusbaum C."/>
            <person name="Birren B."/>
        </authorList>
    </citation>
    <scope>NUCLEOTIDE SEQUENCE</scope>
    <source>
        <strain evidence="3">9E7_DIV0242</strain>
    </source>
</reference>
<evidence type="ECO:0000259" key="1">
    <source>
        <dbReference type="PROSITE" id="PS50943"/>
    </source>
</evidence>
<evidence type="ECO:0000313" key="2">
    <source>
        <dbReference type="EMBL" id="OTP18341.1"/>
    </source>
</evidence>
<dbReference type="EMBL" id="NGMM01000001">
    <property type="protein sequence ID" value="OTP18341.1"/>
    <property type="molecule type" value="Genomic_DNA"/>
</dbReference>
<dbReference type="CDD" id="cd00093">
    <property type="entry name" value="HTH_XRE"/>
    <property type="match status" value="1"/>
</dbReference>
<name>A0A242KAZ8_9ENTE</name>
<gene>
    <name evidence="3" type="ORF">A5888_000107</name>
    <name evidence="2" type="ORF">A5888_000155</name>
</gene>
<dbReference type="Gene3D" id="1.10.260.40">
    <property type="entry name" value="lambda repressor-like DNA-binding domains"/>
    <property type="match status" value="1"/>
</dbReference>
<dbReference type="InterPro" id="IPR010057">
    <property type="entry name" value="Transcription_activator_Rgg_C"/>
</dbReference>
<dbReference type="Pfam" id="PF21259">
    <property type="entry name" value="Rgg_C"/>
    <property type="match status" value="1"/>
</dbReference>
<evidence type="ECO:0000313" key="4">
    <source>
        <dbReference type="Proteomes" id="UP000195141"/>
    </source>
</evidence>
<dbReference type="PANTHER" id="PTHR37038">
    <property type="entry name" value="TRANSCRIPTIONAL REGULATOR-RELATED"/>
    <property type="match status" value="1"/>
</dbReference>
<dbReference type="SMART" id="SM00530">
    <property type="entry name" value="HTH_XRE"/>
    <property type="match status" value="1"/>
</dbReference>
<protein>
    <recommendedName>
        <fullName evidence="1">HTH cro/C1-type domain-containing protein</fullName>
    </recommendedName>
</protein>
<dbReference type="GO" id="GO:0003677">
    <property type="term" value="F:DNA binding"/>
    <property type="evidence" value="ECO:0007669"/>
    <property type="project" value="InterPro"/>
</dbReference>
<dbReference type="SUPFAM" id="SSF47413">
    <property type="entry name" value="lambda repressor-like DNA-binding domains"/>
    <property type="match status" value="1"/>
</dbReference>
<dbReference type="AlphaFoldDB" id="A0A242KAZ8"/>
<sequence length="304" mass="35200">MVKELKMKIGDTLRFFRTLKGFTQKEVLKSSTDHSIYSRIENGKRSVRLEELQEILDTLSVNIEEFISFSGFDTNQGVFRKNFYGAAADLEDLEKKAIVIKYYREILATPKKTTVQLSNLVSIKAFFSQFWSEVVPVTQEEIQEAYDLLSNTDYLSQYDYALLANIVFQFPTEQRKVLMKKAYPIMDQSLRDPETLKLAYNAIPNAMTACIQEKQYDEGKEYAKMIDTIEKSAKNVHIIMNIKYLENLIYLITTGDRSYQKKINRYIDILQEHGFTAIAEASDKEMRILTFGEIDKGDVPINTM</sequence>
<dbReference type="InterPro" id="IPR010982">
    <property type="entry name" value="Lambda_DNA-bd_dom_sf"/>
</dbReference>
<dbReference type="SUPFAM" id="SSF48452">
    <property type="entry name" value="TPR-like"/>
    <property type="match status" value="1"/>
</dbReference>
<dbReference type="InterPro" id="IPR011990">
    <property type="entry name" value="TPR-like_helical_dom_sf"/>
</dbReference>
<dbReference type="PROSITE" id="PS50943">
    <property type="entry name" value="HTH_CROC1"/>
    <property type="match status" value="1"/>
</dbReference>